<dbReference type="AlphaFoldDB" id="A0A9P1DCW3"/>
<evidence type="ECO:0000259" key="2">
    <source>
        <dbReference type="Pfam" id="PF01764"/>
    </source>
</evidence>
<dbReference type="SUPFAM" id="SSF53474">
    <property type="entry name" value="alpha/beta-Hydrolases"/>
    <property type="match status" value="1"/>
</dbReference>
<protein>
    <submittedName>
        <fullName evidence="5">Phospholipase A1-Igamma2, chloroplastic (DAD1-like lipase 3)</fullName>
    </submittedName>
</protein>
<dbReference type="Gene3D" id="3.40.50.1820">
    <property type="entry name" value="alpha/beta hydrolase"/>
    <property type="match status" value="1"/>
</dbReference>
<accession>A0A9P1DCW3</accession>
<name>A0A9P1DCW3_9DINO</name>
<keyword evidence="6" id="KW-1185">Reference proteome</keyword>
<dbReference type="EMBL" id="CAMXCT030004168">
    <property type="protein sequence ID" value="CAL4795283.1"/>
    <property type="molecule type" value="Genomic_DNA"/>
</dbReference>
<dbReference type="InterPro" id="IPR002921">
    <property type="entry name" value="Fungal_lipase-type"/>
</dbReference>
<feature type="domain" description="Fungal lipase-type" evidence="2">
    <location>
        <begin position="105"/>
        <end position="235"/>
    </location>
</feature>
<evidence type="ECO:0000256" key="1">
    <source>
        <dbReference type="SAM" id="MobiDB-lite"/>
    </source>
</evidence>
<comment type="caution">
    <text evidence="3">The sequence shown here is derived from an EMBL/GenBank/DDBJ whole genome shotgun (WGS) entry which is preliminary data.</text>
</comment>
<gene>
    <name evidence="3" type="ORF">C1SCF055_LOCUS33465</name>
</gene>
<dbReference type="Pfam" id="PF01764">
    <property type="entry name" value="Lipase_3"/>
    <property type="match status" value="1"/>
</dbReference>
<sequence length="1168" mass="128041">MAGNFGEELLSEPTYLREELWRTFVSYSDLKDGDEGVEELFRSWIDPESVNVALGVDTTSGYWKLESTSPELVKLFKDTAAFRVVGRVRGPRRAFEGPCVAVVELAFRGTDRVANWATNANTFLVPTAIGGCHGKVHQGFQTAYLSLRDAILHNIDTELGKKGIQNGQSVLVRITGHSLGGALATLCAYDFACSRKTWEARCITWGCPRVGNGEFARACLEVVPKCGRYINKMDLPSCLPVNPKDPHDYSNPVRSMLSGASSPVFKALKVSDCEHVCPCVVLDPDTSSTLHVMIAGMEMAVLAKDGFIEGMANHIFGPHYISEYAETLRLALGSAKHRFEGTWSKLPSVGTWLLLPAEMPVYEAETSPKRDASTTQTGFFSSVSSESQEFLKYGWSLLTAFRGRGPRVLIDLHDDVGRYSKQQLAAMGVQPDRFEKVPLETVLKSSPQLLHTEEGCALLRRAQEQLLTLLPMLTVAADEESQPTPSKQILAQMQKNGAAAKLLSWSRKNLKAAESDPEMLRNVLASLKMPKLTEILLTNTGGLRKAKEQCLQILYSEATREHLRAAGITLDERGGVKLQQVLQRGQELAKTEDGREVLRTAQAQALSLLAALDAQDSGTGLNGQAKSFLQELEQSEQGNALIAWGRKTLQEAHENPESLQSLISSLDFTNTSEWMLQCRELLTTGAGGLGLVFEDGVLKLDGLIAKGHEYIESDKGTEFLRNAQRKALHLTKAAVFEQASGYIEQLEKSETSKNSRMLLEQGRSLLASAEEDPDALKKWLASIEASQANEWQEWGAKVVANNEGKRDEFMRTVSEQCSAFLTEQLRIIKVPKIESPADGSSYEYCIDNIDLSSCSVSKDGFFIYLKPPGSSEAAETPEPSPSAQSPSQSQQSSPASSPPSPSSASSPTKIEGRQQASKSTGEILRVTAKDIKVHIPELKWKYAQKTFPYFNGHGTAETVAHGAQIMMAFELHSAKVNGDLVPRLALARSQVVIEKLVLSFKESSFSWLYNTMGYLFQESVRDYVVSSLDSALKANIASLLTPLNRYLHPYWPVVLSNVAIPLEKLPSTGVEEYTVVLGQMKEPVGADFIDAKDGLTLIAIEEAGALHRWNETAAAERKVEAFDLLYEVDGKVGEELIQALDNGPLNELMFRRTSAKAASEEPDAGSGA</sequence>
<feature type="compositionally biased region" description="Low complexity" evidence="1">
    <location>
        <begin position="868"/>
        <end position="895"/>
    </location>
</feature>
<dbReference type="Gene3D" id="3.15.10.10">
    <property type="entry name" value="Bactericidal permeability-increasing protein, domain 1"/>
    <property type="match status" value="1"/>
</dbReference>
<dbReference type="Proteomes" id="UP001152797">
    <property type="component" value="Unassembled WGS sequence"/>
</dbReference>
<organism evidence="3">
    <name type="scientific">Cladocopium goreaui</name>
    <dbReference type="NCBI Taxonomy" id="2562237"/>
    <lineage>
        <taxon>Eukaryota</taxon>
        <taxon>Sar</taxon>
        <taxon>Alveolata</taxon>
        <taxon>Dinophyceae</taxon>
        <taxon>Suessiales</taxon>
        <taxon>Symbiodiniaceae</taxon>
        <taxon>Cladocopium</taxon>
    </lineage>
</organism>
<evidence type="ECO:0000313" key="6">
    <source>
        <dbReference type="Proteomes" id="UP001152797"/>
    </source>
</evidence>
<dbReference type="EMBL" id="CAMXCT020004168">
    <property type="protein sequence ID" value="CAL1161346.1"/>
    <property type="molecule type" value="Genomic_DNA"/>
</dbReference>
<proteinExistence type="predicted"/>
<reference evidence="4" key="2">
    <citation type="submission" date="2024-04" db="EMBL/GenBank/DDBJ databases">
        <authorList>
            <person name="Chen Y."/>
            <person name="Shah S."/>
            <person name="Dougan E. K."/>
            <person name="Thang M."/>
            <person name="Chan C."/>
        </authorList>
    </citation>
    <scope>NUCLEOTIDE SEQUENCE [LARGE SCALE GENOMIC DNA]</scope>
</reference>
<dbReference type="PANTHER" id="PTHR45856:SF24">
    <property type="entry name" value="FUNGAL LIPASE-LIKE DOMAIN-CONTAINING PROTEIN"/>
    <property type="match status" value="1"/>
</dbReference>
<evidence type="ECO:0000313" key="4">
    <source>
        <dbReference type="EMBL" id="CAL1161346.1"/>
    </source>
</evidence>
<dbReference type="GO" id="GO:0006629">
    <property type="term" value="P:lipid metabolic process"/>
    <property type="evidence" value="ECO:0007669"/>
    <property type="project" value="InterPro"/>
</dbReference>
<reference evidence="3" key="1">
    <citation type="submission" date="2022-10" db="EMBL/GenBank/DDBJ databases">
        <authorList>
            <person name="Chen Y."/>
            <person name="Dougan E. K."/>
            <person name="Chan C."/>
            <person name="Rhodes N."/>
            <person name="Thang M."/>
        </authorList>
    </citation>
    <scope>NUCLEOTIDE SEQUENCE</scope>
</reference>
<evidence type="ECO:0000313" key="3">
    <source>
        <dbReference type="EMBL" id="CAI4007971.1"/>
    </source>
</evidence>
<feature type="region of interest" description="Disordered" evidence="1">
    <location>
        <begin position="868"/>
        <end position="921"/>
    </location>
</feature>
<evidence type="ECO:0000313" key="5">
    <source>
        <dbReference type="EMBL" id="CAL4795283.1"/>
    </source>
</evidence>
<dbReference type="InterPro" id="IPR051218">
    <property type="entry name" value="Sec_MonoDiacylglyc_Lipase"/>
</dbReference>
<dbReference type="InterPro" id="IPR029058">
    <property type="entry name" value="AB_hydrolase_fold"/>
</dbReference>
<dbReference type="CDD" id="cd00519">
    <property type="entry name" value="Lipase_3"/>
    <property type="match status" value="1"/>
</dbReference>
<dbReference type="EMBL" id="CAMXCT010004168">
    <property type="protein sequence ID" value="CAI4007971.1"/>
    <property type="molecule type" value="Genomic_DNA"/>
</dbReference>
<dbReference type="OrthoDB" id="436999at2759"/>
<dbReference type="PANTHER" id="PTHR45856">
    <property type="entry name" value="ALPHA/BETA-HYDROLASES SUPERFAMILY PROTEIN"/>
    <property type="match status" value="1"/>
</dbReference>